<dbReference type="PANTHER" id="PTHR16830:SF12">
    <property type="entry name" value="PDZ DOMAIN-CONTAINING PROTEIN"/>
    <property type="match status" value="1"/>
</dbReference>
<feature type="compositionally biased region" description="Pro residues" evidence="1">
    <location>
        <begin position="402"/>
        <end position="424"/>
    </location>
</feature>
<accession>A0ABM1BKQ4</accession>
<dbReference type="InterPro" id="IPR036028">
    <property type="entry name" value="SH3-like_dom_sf"/>
</dbReference>
<feature type="compositionally biased region" description="Low complexity" evidence="1">
    <location>
        <begin position="338"/>
        <end position="348"/>
    </location>
</feature>
<sequence length="605" mass="68027">MDPGGLFNQEEHICAEMVDSSPQAKVQELKALFSRTNSPVMGLLSAQKSVQNLESKASSDTKKFSPSNYVYTSSQPQKLIENAVSTGPINSENSFLSTKTYVTTTPNGSTSSMSSDSGLELSPGASNKQKMCAGTKASRFVKHVKSLSSSSVGTRDNKIANTTCTVKSTDSVTTQSTESITLELTEEMDKQKKANDFAKVVNQELDLKFQVNPTLPLVSFTVKPFKKQNGSTMEKNKTSNVYDIHCDPCTLTNSEKYVCKSHFHYQKKELPSLEKLGNPPLKLPKPPNVQLPVMYRQTIKNRESPPPLPSRSLPLPAQKSVQEVLQKRKRLPPCIPTLELSHSSSSHPEPVPAVTRKKLPSLPDNETDIEELYDDTTVNDRKSELTIPEYTEEQESNDTDMHPPPIPSQPPPARPRYAPLPPVPSDTGFKKIPSLKELYKDSLEQPDEDVYEEMPVYTLINEEWNGPIYGNRREEMKYKREEDKQRKRDQKKKEKEDRELEKLRKKFSITGNEVPIDFGIVSCDSKGGRLDLSVKKGEPVKILRMENNPSGKWLVSNERGKIGYVELTSIQIENSSKKSVVMAMQNTDEELYHDVEIEAIYEETY</sequence>
<keyword evidence="2" id="KW-1185">Reference proteome</keyword>
<feature type="compositionally biased region" description="Low complexity" evidence="1">
    <location>
        <begin position="105"/>
        <end position="117"/>
    </location>
</feature>
<dbReference type="Gene3D" id="2.30.30.40">
    <property type="entry name" value="SH3 Domains"/>
    <property type="match status" value="1"/>
</dbReference>
<feature type="compositionally biased region" description="Acidic residues" evidence="1">
    <location>
        <begin position="365"/>
        <end position="374"/>
    </location>
</feature>
<dbReference type="RefSeq" id="XP_013783929.1">
    <property type="nucleotide sequence ID" value="XM_013928475.2"/>
</dbReference>
<gene>
    <name evidence="3" type="primary">LOC106468075</name>
</gene>
<dbReference type="GeneID" id="106468075"/>
<feature type="region of interest" description="Disordered" evidence="1">
    <location>
        <begin position="300"/>
        <end position="319"/>
    </location>
</feature>
<organism evidence="2 3">
    <name type="scientific">Limulus polyphemus</name>
    <name type="common">Atlantic horseshoe crab</name>
    <dbReference type="NCBI Taxonomy" id="6850"/>
    <lineage>
        <taxon>Eukaryota</taxon>
        <taxon>Metazoa</taxon>
        <taxon>Ecdysozoa</taxon>
        <taxon>Arthropoda</taxon>
        <taxon>Chelicerata</taxon>
        <taxon>Merostomata</taxon>
        <taxon>Xiphosura</taxon>
        <taxon>Limulidae</taxon>
        <taxon>Limulus</taxon>
    </lineage>
</organism>
<dbReference type="PANTHER" id="PTHR16830">
    <property type="entry name" value="SH2 CONTAINING ADAPTOR PRAM-1 RELATED"/>
    <property type="match status" value="1"/>
</dbReference>
<evidence type="ECO:0000256" key="1">
    <source>
        <dbReference type="SAM" id="MobiDB-lite"/>
    </source>
</evidence>
<name>A0ABM1BKQ4_LIMPO</name>
<dbReference type="SUPFAM" id="SSF50044">
    <property type="entry name" value="SH3-domain"/>
    <property type="match status" value="1"/>
</dbReference>
<feature type="region of interest" description="Disordered" evidence="1">
    <location>
        <begin position="477"/>
        <end position="497"/>
    </location>
</feature>
<evidence type="ECO:0000313" key="2">
    <source>
        <dbReference type="Proteomes" id="UP000694941"/>
    </source>
</evidence>
<reference evidence="3" key="1">
    <citation type="submission" date="2025-08" db="UniProtKB">
        <authorList>
            <consortium name="RefSeq"/>
        </authorList>
    </citation>
    <scope>IDENTIFICATION</scope>
    <source>
        <tissue evidence="3">Muscle</tissue>
    </source>
</reference>
<protein>
    <submittedName>
        <fullName evidence="3">FYN-binding protein-like isoform X1</fullName>
    </submittedName>
</protein>
<feature type="region of interest" description="Disordered" evidence="1">
    <location>
        <begin position="105"/>
        <end position="128"/>
    </location>
</feature>
<proteinExistence type="predicted"/>
<feature type="region of interest" description="Disordered" evidence="1">
    <location>
        <begin position="336"/>
        <end position="431"/>
    </location>
</feature>
<dbReference type="Proteomes" id="UP000694941">
    <property type="component" value="Unplaced"/>
</dbReference>
<evidence type="ECO:0000313" key="3">
    <source>
        <dbReference type="RefSeq" id="XP_013783929.1"/>
    </source>
</evidence>
<dbReference type="InterPro" id="IPR043443">
    <property type="entry name" value="FYB1/2-like"/>
</dbReference>